<feature type="region of interest" description="Disordered" evidence="2">
    <location>
        <begin position="1504"/>
        <end position="1564"/>
    </location>
</feature>
<feature type="compositionally biased region" description="Polar residues" evidence="2">
    <location>
        <begin position="1524"/>
        <end position="1534"/>
    </location>
</feature>
<feature type="compositionally biased region" description="Basic and acidic residues" evidence="2">
    <location>
        <begin position="1549"/>
        <end position="1564"/>
    </location>
</feature>
<feature type="domain" description="Disease resistance protein At4g27190-like leucine-rich repeats" evidence="3">
    <location>
        <begin position="424"/>
        <end position="546"/>
    </location>
</feature>
<dbReference type="Gene3D" id="3.80.10.10">
    <property type="entry name" value="Ribonuclease Inhibitor"/>
    <property type="match status" value="5"/>
</dbReference>
<keyword evidence="1" id="KW-0611">Plant defense</keyword>
<dbReference type="SMART" id="SM00367">
    <property type="entry name" value="LRR_CC"/>
    <property type="match status" value="7"/>
</dbReference>
<feature type="domain" description="Disease resistance protein At4g27190-like leucine-rich repeats" evidence="3">
    <location>
        <begin position="126"/>
        <end position="225"/>
    </location>
</feature>
<organism evidence="4 5">
    <name type="scientific">Rubroshorea leprosula</name>
    <dbReference type="NCBI Taxonomy" id="152421"/>
    <lineage>
        <taxon>Eukaryota</taxon>
        <taxon>Viridiplantae</taxon>
        <taxon>Streptophyta</taxon>
        <taxon>Embryophyta</taxon>
        <taxon>Tracheophyta</taxon>
        <taxon>Spermatophyta</taxon>
        <taxon>Magnoliopsida</taxon>
        <taxon>eudicotyledons</taxon>
        <taxon>Gunneridae</taxon>
        <taxon>Pentapetalae</taxon>
        <taxon>rosids</taxon>
        <taxon>malvids</taxon>
        <taxon>Malvales</taxon>
        <taxon>Dipterocarpaceae</taxon>
        <taxon>Rubroshorea</taxon>
    </lineage>
</organism>
<evidence type="ECO:0000313" key="4">
    <source>
        <dbReference type="EMBL" id="GKV45637.1"/>
    </source>
</evidence>
<keyword evidence="5" id="KW-1185">Reference proteome</keyword>
<feature type="domain" description="Disease resistance protein At4g27190-like leucine-rich repeats" evidence="3">
    <location>
        <begin position="1360"/>
        <end position="1459"/>
    </location>
</feature>
<feature type="domain" description="Disease resistance protein At4g27190-like leucine-rich repeats" evidence="3">
    <location>
        <begin position="1006"/>
        <end position="1106"/>
    </location>
</feature>
<name>A0AAV5MAI6_9ROSI</name>
<protein>
    <recommendedName>
        <fullName evidence="3">Disease resistance protein At4g27190-like leucine-rich repeats domain-containing protein</fullName>
    </recommendedName>
</protein>
<sequence>MVSSLVQLENLDVSWCEDLKRVIMVEGVEEEVNTELIFPRLNSISLAECDKLSSFYAGSYALKFQLAIKIKIRDCRNMITFASTFSTEQEKETTYRGTEGHLGKKEPDIRSRTLFYDVVDIPLLDDLDLMRICVQQIWHSQITLMSSSVQNLRKLSVWGCDNLKFLCTSSMVKSLGQLEVLKIWKCKEMQVVILIEELVEKEETSETIFPKLNNLELHDLPQLIRFCSNFNSLGEVYEAQGHNGSGSQVLAATQSNLVETEVTQLVFPQVTYLQLCCLPNFKGFFPQIRITKWPLLKRMLVEQCDKVKTFASEFPSIEEKNGDEQLERQTQDPMFWIGKTLPNLEKLVVSEASFHEIFQCERLHSEGRPVYAPSQLSKLKLSKLMGLMHLWKEESDLKSIFYNLRTLEVLECIKLVNLVPSVVSFVNLQTLEISKCHGLKNLVSYSTAKSLEQLKSMSITDCDLVEEIVECLEDDAKDGIVFSQLKSLELCGLPKLSSFCTGKCDFEFPSLKKVIVRGCHGLKNLVSYSTAKSLEQLESMSITDCDSVKEIVECLEDNVKDGIVFSQLNSLRLHSLPKLSSICTRKCDFELPSLKQVFVTGCHGLENLVSYTTAKSLKRLETMSITDCDSVKEIVECLEDNVKDGTVFSQLNFLGLHRLPKLSSFCTRKCDFELPSLKEVYVDGCPGLENLVSYTTAKSLKRLERMRIEDCDSVKEIVECLEDNVKDGIVFSQLNFLQLHGLPKLSSFCTRKCDFELPSLKQVFVTGCPQMKYFSMGNTVTKELQNVHYEWEGHGVGDLNSTIQDLFTQKARNRGTFSQGIRRRAYKVGLGYLRFGRLKLSDEFFDLIEIWKKNPEKLTLTFKKLRYLEVRNCSSLSYLLTPSMALSLVQLKDLKVKDCAEMEQVIMVTGVEEALETDVISFPQLESLSLDSCSKLSDFYVGSNTLKLPVLKKITIKDCLKMVRFVSKFLSEKEKETADGRSEETLVKDISIEAFCYVEVEIPILKTLTLSSINIKLIWNNQLSLISSFAQHLAELKVINCSNLKYLFTFSMVKSFVQLKELGISGCEMMEVVILIEGMVKEEQICHTVFPELEVLTLNDLPQLATFCSNCDSLGKIFDSERVNIGTRSQKLLATQLTLVETKATKLVFSQVRDLTLRLLPKFKSFFPQSHITEWPSLKHLVLIECHGAQMVASEFLGIEMTDGDNQLERESQPLLFWISKATFPSLERLAVKWNDNIKIQCGHHPEGYFGKLKVLHLLGFPKQSDFLPPFFFHSLPNLEKLLVKDAFFDEIFQCEEVIGEEKPACGRTPLRTLRLSKLHELTHLWKEDCQLEVDILRNLETLKVQECSRLKNLVPSTVYFDNLQTLVVSECHGLVNLVRYSTAKSLGRLFTMKVANCEMIEEIVVCSGDALKDGIVFTKLYSLQLKGLPRLESFCSGDCNFKFPALREVIVTECPNMQIFSKGELRAPELHKVKLTGDTYEHMDGDIDEDIEKRIDDIFNKDEHKFPPKFPAYQSKKEDEGSWQGNLNSTIQQLFKEKLQGAGNGKKGNGENSDHDAKEDGGN</sequence>
<feature type="domain" description="Disease resistance protein At4g27190-like leucine-rich repeats" evidence="3">
    <location>
        <begin position="593"/>
        <end position="712"/>
    </location>
</feature>
<reference evidence="4 5" key="1">
    <citation type="journal article" date="2021" name="Commun. Biol.">
        <title>The genome of Shorea leprosula (Dipterocarpaceae) highlights the ecological relevance of drought in aseasonal tropical rainforests.</title>
        <authorList>
            <person name="Ng K.K.S."/>
            <person name="Kobayashi M.J."/>
            <person name="Fawcett J.A."/>
            <person name="Hatakeyama M."/>
            <person name="Paape T."/>
            <person name="Ng C.H."/>
            <person name="Ang C.C."/>
            <person name="Tnah L.H."/>
            <person name="Lee C.T."/>
            <person name="Nishiyama T."/>
            <person name="Sese J."/>
            <person name="O'Brien M.J."/>
            <person name="Copetti D."/>
            <person name="Mohd Noor M.I."/>
            <person name="Ong R.C."/>
            <person name="Putra M."/>
            <person name="Sireger I.Z."/>
            <person name="Indrioko S."/>
            <person name="Kosugi Y."/>
            <person name="Izuno A."/>
            <person name="Isagi Y."/>
            <person name="Lee S.L."/>
            <person name="Shimizu K.K."/>
        </authorList>
    </citation>
    <scope>NUCLEOTIDE SEQUENCE [LARGE SCALE GENOMIC DNA]</scope>
    <source>
        <strain evidence="4">214</strain>
    </source>
</reference>
<dbReference type="SUPFAM" id="SSF52047">
    <property type="entry name" value="RNI-like"/>
    <property type="match status" value="1"/>
</dbReference>
<dbReference type="EMBL" id="BPVZ01000196">
    <property type="protein sequence ID" value="GKV45637.1"/>
    <property type="molecule type" value="Genomic_DNA"/>
</dbReference>
<feature type="domain" description="Disease resistance protein At4g27190-like leucine-rich repeats" evidence="3">
    <location>
        <begin position="339"/>
        <end position="423"/>
    </location>
</feature>
<evidence type="ECO:0000256" key="1">
    <source>
        <dbReference type="ARBA" id="ARBA00022821"/>
    </source>
</evidence>
<comment type="caution">
    <text evidence="4">The sequence shown here is derived from an EMBL/GenBank/DDBJ whole genome shotgun (WGS) entry which is preliminary data.</text>
</comment>
<feature type="domain" description="Disease resistance protein At4g27190-like leucine-rich repeats" evidence="3">
    <location>
        <begin position="1239"/>
        <end position="1359"/>
    </location>
</feature>
<evidence type="ECO:0000313" key="5">
    <source>
        <dbReference type="Proteomes" id="UP001054252"/>
    </source>
</evidence>
<accession>A0AAV5MAI6</accession>
<feature type="domain" description="Disease resistance protein At4g27190-like leucine-rich repeats" evidence="3">
    <location>
        <begin position="846"/>
        <end position="900"/>
    </location>
</feature>
<dbReference type="SUPFAM" id="SSF52058">
    <property type="entry name" value="L domain-like"/>
    <property type="match status" value="2"/>
</dbReference>
<dbReference type="Proteomes" id="UP001054252">
    <property type="component" value="Unassembled WGS sequence"/>
</dbReference>
<dbReference type="Pfam" id="PF23247">
    <property type="entry name" value="LRR_RPS2"/>
    <property type="match status" value="8"/>
</dbReference>
<dbReference type="PANTHER" id="PTHR33463">
    <property type="entry name" value="NB-ARC DOMAIN-CONTAINING PROTEIN-RELATED"/>
    <property type="match status" value="1"/>
</dbReference>
<dbReference type="PANTHER" id="PTHR33463:SF204">
    <property type="entry name" value="NB-ARC DOMAIN-CONTAINING PROTEIN"/>
    <property type="match status" value="1"/>
</dbReference>
<proteinExistence type="predicted"/>
<dbReference type="InterPro" id="IPR050905">
    <property type="entry name" value="Plant_NBS-LRR"/>
</dbReference>
<evidence type="ECO:0000259" key="3">
    <source>
        <dbReference type="Pfam" id="PF23247"/>
    </source>
</evidence>
<dbReference type="InterPro" id="IPR057135">
    <property type="entry name" value="At4g27190-like_LRR"/>
</dbReference>
<gene>
    <name evidence="4" type="ORF">SLEP1_g52698</name>
</gene>
<dbReference type="InterPro" id="IPR032675">
    <property type="entry name" value="LRR_dom_sf"/>
</dbReference>
<dbReference type="InterPro" id="IPR006553">
    <property type="entry name" value="Leu-rich_rpt_Cys-con_subtyp"/>
</dbReference>
<evidence type="ECO:0000256" key="2">
    <source>
        <dbReference type="SAM" id="MobiDB-lite"/>
    </source>
</evidence>